<evidence type="ECO:0000313" key="7">
    <source>
        <dbReference type="Proteomes" id="UP000478571"/>
    </source>
</evidence>
<dbReference type="GO" id="GO:0046872">
    <property type="term" value="F:metal ion binding"/>
    <property type="evidence" value="ECO:0007669"/>
    <property type="project" value="UniProtKB-KW"/>
</dbReference>
<dbReference type="PANTHER" id="PTHR46193">
    <property type="entry name" value="6-PHOSPHOGLUCONATE PHOSPHATASE"/>
    <property type="match status" value="1"/>
</dbReference>
<gene>
    <name evidence="6" type="ORF">GTG28_08710</name>
</gene>
<dbReference type="PANTHER" id="PTHR46193:SF18">
    <property type="entry name" value="HEXITOL PHOSPHATASE B"/>
    <property type="match status" value="1"/>
</dbReference>
<keyword evidence="7" id="KW-1185">Reference proteome</keyword>
<dbReference type="Proteomes" id="UP000478571">
    <property type="component" value="Unassembled WGS sequence"/>
</dbReference>
<evidence type="ECO:0000313" key="6">
    <source>
        <dbReference type="EMBL" id="MYM59304.1"/>
    </source>
</evidence>
<dbReference type="Pfam" id="PF00702">
    <property type="entry name" value="Hydrolase"/>
    <property type="match status" value="1"/>
</dbReference>
<comment type="similarity">
    <text evidence="2">Belongs to the HAD-like hydrolase superfamily. CbbY/CbbZ/Gph/YieH family.</text>
</comment>
<dbReference type="InterPro" id="IPR006439">
    <property type="entry name" value="HAD-SF_hydro_IA"/>
</dbReference>
<comment type="caution">
    <text evidence="6">The sequence shown here is derived from an EMBL/GenBank/DDBJ whole genome shotgun (WGS) entry which is preliminary data.</text>
</comment>
<dbReference type="PRINTS" id="PR00413">
    <property type="entry name" value="HADHALOGNASE"/>
</dbReference>
<dbReference type="NCBIfam" id="TIGR01509">
    <property type="entry name" value="HAD-SF-IA-v3"/>
    <property type="match status" value="1"/>
</dbReference>
<keyword evidence="4" id="KW-0460">Magnesium</keyword>
<dbReference type="InterPro" id="IPR023214">
    <property type="entry name" value="HAD_sf"/>
</dbReference>
<reference evidence="6 7" key="1">
    <citation type="submission" date="2020-01" db="EMBL/GenBank/DDBJ databases">
        <title>Draft Genome Sequence of Vibrio sp. strain OCN044, Isolated from a Healthy Coral at Palmyra Atoll.</title>
        <authorList>
            <person name="Videau P."/>
            <person name="Loughran R."/>
            <person name="Esquivel A."/>
            <person name="Deadmond M."/>
            <person name="Paddock B.E."/>
            <person name="Saw J.H."/>
            <person name="Ushijima B."/>
        </authorList>
    </citation>
    <scope>NUCLEOTIDE SEQUENCE [LARGE SCALE GENOMIC DNA]</scope>
    <source>
        <strain evidence="6 7">OCN044</strain>
    </source>
</reference>
<comment type="cofactor">
    <cofactor evidence="1">
        <name>Mg(2+)</name>
        <dbReference type="ChEBI" id="CHEBI:18420"/>
    </cofactor>
</comment>
<evidence type="ECO:0000256" key="2">
    <source>
        <dbReference type="ARBA" id="ARBA00006171"/>
    </source>
</evidence>
<accession>A0A6L8LT79</accession>
<keyword evidence="6" id="KW-0378">Hydrolase</keyword>
<evidence type="ECO:0000256" key="3">
    <source>
        <dbReference type="ARBA" id="ARBA00022723"/>
    </source>
</evidence>
<organism evidence="6 7">
    <name type="scientific">Vibrio tetraodonis subsp. pristinus</name>
    <dbReference type="NCBI Taxonomy" id="2695891"/>
    <lineage>
        <taxon>Bacteria</taxon>
        <taxon>Pseudomonadati</taxon>
        <taxon>Pseudomonadota</taxon>
        <taxon>Gammaproteobacteria</taxon>
        <taxon>Vibrionales</taxon>
        <taxon>Vibrionaceae</taxon>
        <taxon>Vibrio</taxon>
    </lineage>
</organism>
<dbReference type="GO" id="GO:0016787">
    <property type="term" value="F:hydrolase activity"/>
    <property type="evidence" value="ECO:0007669"/>
    <property type="project" value="UniProtKB-KW"/>
</dbReference>
<name>A0A6L8LT79_9VIBR</name>
<dbReference type="SUPFAM" id="SSF56784">
    <property type="entry name" value="HAD-like"/>
    <property type="match status" value="1"/>
</dbReference>
<sequence length="228" mass="26228">MKNKNINAVIFDFNGVIVDDSWLHERAWLDIFNQLSPNNHSIEFVKKTIHGRINKDIFEILFSRKVSGDELRYLSDRKEKIYRNLFDDNISLMQLDKAKINLFEYLKKNGLPFTIATASAFDNLMFFFERLSLHKWFDFDTVSYDDGLVKGKPNPDVYLKAAKNIDVNISECLVIEDAISGVISAKSAGVAYIIGFGNSFPSRKLINTGANIVIEDFQDFPYYLIEDE</sequence>
<dbReference type="InterPro" id="IPR036412">
    <property type="entry name" value="HAD-like_sf"/>
</dbReference>
<dbReference type="InterPro" id="IPR051600">
    <property type="entry name" value="Beta-PGM-like"/>
</dbReference>
<dbReference type="RefSeq" id="WP_160928912.1">
    <property type="nucleotide sequence ID" value="NZ_WWEU01000002.1"/>
</dbReference>
<dbReference type="SFLD" id="SFLDS00003">
    <property type="entry name" value="Haloacid_Dehalogenase"/>
    <property type="match status" value="1"/>
</dbReference>
<keyword evidence="3" id="KW-0479">Metal-binding</keyword>
<proteinExistence type="inferred from homology"/>
<evidence type="ECO:0000256" key="5">
    <source>
        <dbReference type="ARBA" id="ARBA00023277"/>
    </source>
</evidence>
<dbReference type="Gene3D" id="3.40.50.1000">
    <property type="entry name" value="HAD superfamily/HAD-like"/>
    <property type="match status" value="1"/>
</dbReference>
<protein>
    <submittedName>
        <fullName evidence="6">HAD-IA family hydrolase</fullName>
    </submittedName>
</protein>
<dbReference type="SFLD" id="SFLDG01129">
    <property type="entry name" value="C1.5:_HAD__Beta-PGM__Phosphata"/>
    <property type="match status" value="1"/>
</dbReference>
<evidence type="ECO:0000256" key="1">
    <source>
        <dbReference type="ARBA" id="ARBA00001946"/>
    </source>
</evidence>
<evidence type="ECO:0000256" key="4">
    <source>
        <dbReference type="ARBA" id="ARBA00022842"/>
    </source>
</evidence>
<dbReference type="AlphaFoldDB" id="A0A6L8LT79"/>
<keyword evidence="5" id="KW-0119">Carbohydrate metabolism</keyword>
<dbReference type="EMBL" id="WWEU01000002">
    <property type="protein sequence ID" value="MYM59304.1"/>
    <property type="molecule type" value="Genomic_DNA"/>
</dbReference>
<dbReference type="Gene3D" id="1.10.150.240">
    <property type="entry name" value="Putative phosphatase, domain 2"/>
    <property type="match status" value="1"/>
</dbReference>
<dbReference type="InterPro" id="IPR023198">
    <property type="entry name" value="PGP-like_dom2"/>
</dbReference>